<dbReference type="AlphaFoldDB" id="A0A399STU7"/>
<dbReference type="InterPro" id="IPR014284">
    <property type="entry name" value="RNA_pol_sigma-70_dom"/>
</dbReference>
<dbReference type="Pfam" id="PF08281">
    <property type="entry name" value="Sigma70_r4_2"/>
    <property type="match status" value="1"/>
</dbReference>
<dbReference type="InterPro" id="IPR013249">
    <property type="entry name" value="RNA_pol_sigma70_r4_t2"/>
</dbReference>
<feature type="domain" description="RNA polymerase sigma-70 region 2" evidence="5">
    <location>
        <begin position="18"/>
        <end position="80"/>
    </location>
</feature>
<dbReference type="Gene3D" id="1.10.10.10">
    <property type="entry name" value="Winged helix-like DNA-binding domain superfamily/Winged helix DNA-binding domain"/>
    <property type="match status" value="1"/>
</dbReference>
<dbReference type="InterPro" id="IPR036388">
    <property type="entry name" value="WH-like_DNA-bd_sf"/>
</dbReference>
<dbReference type="PANTHER" id="PTHR43133:SF46">
    <property type="entry name" value="RNA POLYMERASE SIGMA-70 FACTOR ECF SUBFAMILY"/>
    <property type="match status" value="1"/>
</dbReference>
<keyword evidence="8" id="KW-1185">Reference proteome</keyword>
<dbReference type="EMBL" id="QWGR01000027">
    <property type="protein sequence ID" value="RIJ45387.1"/>
    <property type="molecule type" value="Genomic_DNA"/>
</dbReference>
<dbReference type="InterPro" id="IPR007627">
    <property type="entry name" value="RNA_pol_sigma70_r2"/>
</dbReference>
<feature type="domain" description="RNA polymerase sigma factor 70 region 4 type 2" evidence="6">
    <location>
        <begin position="112"/>
        <end position="157"/>
    </location>
</feature>
<comment type="similarity">
    <text evidence="1">Belongs to the sigma-70 factor family. ECF subfamily.</text>
</comment>
<dbReference type="Proteomes" id="UP000265926">
    <property type="component" value="Unassembled WGS sequence"/>
</dbReference>
<evidence type="ECO:0000256" key="2">
    <source>
        <dbReference type="ARBA" id="ARBA00023015"/>
    </source>
</evidence>
<dbReference type="Pfam" id="PF04542">
    <property type="entry name" value="Sigma70_r2"/>
    <property type="match status" value="1"/>
</dbReference>
<sequence>METKERLMLTKEQYGTFFKKNYHTACLVALRYIPDIDRAEDMVQDVFVSLWEKRKELQVKINLKKYLLSAVKNQAINLTQRDKANTIPLSKLMVDLEEDEPEEFAKEELSVKLAEAINELPPACHNIFSLAYQENFTYQQIADELNLSKNTVKTQMGIAYRQLREKLRQSIVVLVQMLQWQ</sequence>
<dbReference type="SUPFAM" id="SSF88946">
    <property type="entry name" value="Sigma2 domain of RNA polymerase sigma factors"/>
    <property type="match status" value="1"/>
</dbReference>
<dbReference type="InterPro" id="IPR014327">
    <property type="entry name" value="RNA_pol_sigma70_bacteroid"/>
</dbReference>
<dbReference type="OrthoDB" id="1453134at2"/>
<dbReference type="InterPro" id="IPR039425">
    <property type="entry name" value="RNA_pol_sigma-70-like"/>
</dbReference>
<evidence type="ECO:0000256" key="4">
    <source>
        <dbReference type="ARBA" id="ARBA00023163"/>
    </source>
</evidence>
<evidence type="ECO:0000313" key="7">
    <source>
        <dbReference type="EMBL" id="RIJ45387.1"/>
    </source>
</evidence>
<dbReference type="PANTHER" id="PTHR43133">
    <property type="entry name" value="RNA POLYMERASE ECF-TYPE SIGMA FACTO"/>
    <property type="match status" value="1"/>
</dbReference>
<comment type="caution">
    <text evidence="7">The sequence shown here is derived from an EMBL/GenBank/DDBJ whole genome shotgun (WGS) entry which is preliminary data.</text>
</comment>
<organism evidence="7 8">
    <name type="scientific">Maribellus luteus</name>
    <dbReference type="NCBI Taxonomy" id="2305463"/>
    <lineage>
        <taxon>Bacteria</taxon>
        <taxon>Pseudomonadati</taxon>
        <taxon>Bacteroidota</taxon>
        <taxon>Bacteroidia</taxon>
        <taxon>Marinilabiliales</taxon>
        <taxon>Prolixibacteraceae</taxon>
        <taxon>Maribellus</taxon>
    </lineage>
</organism>
<keyword evidence="4" id="KW-0804">Transcription</keyword>
<dbReference type="InterPro" id="IPR013324">
    <property type="entry name" value="RNA_pol_sigma_r3/r4-like"/>
</dbReference>
<evidence type="ECO:0000313" key="8">
    <source>
        <dbReference type="Proteomes" id="UP000265926"/>
    </source>
</evidence>
<evidence type="ECO:0000256" key="3">
    <source>
        <dbReference type="ARBA" id="ARBA00023082"/>
    </source>
</evidence>
<dbReference type="GO" id="GO:0003677">
    <property type="term" value="F:DNA binding"/>
    <property type="evidence" value="ECO:0007669"/>
    <property type="project" value="InterPro"/>
</dbReference>
<evidence type="ECO:0000259" key="5">
    <source>
        <dbReference type="Pfam" id="PF04542"/>
    </source>
</evidence>
<evidence type="ECO:0000259" key="6">
    <source>
        <dbReference type="Pfam" id="PF08281"/>
    </source>
</evidence>
<accession>A0A399STU7</accession>
<dbReference type="NCBIfam" id="TIGR02937">
    <property type="entry name" value="sigma70-ECF"/>
    <property type="match status" value="1"/>
</dbReference>
<dbReference type="Gene3D" id="1.10.1740.10">
    <property type="match status" value="1"/>
</dbReference>
<keyword evidence="2" id="KW-0805">Transcription regulation</keyword>
<dbReference type="RefSeq" id="WP_119440396.1">
    <property type="nucleotide sequence ID" value="NZ_QWGR01000027.1"/>
</dbReference>
<name>A0A399STU7_9BACT</name>
<evidence type="ECO:0000256" key="1">
    <source>
        <dbReference type="ARBA" id="ARBA00010641"/>
    </source>
</evidence>
<dbReference type="GO" id="GO:0006352">
    <property type="term" value="P:DNA-templated transcription initiation"/>
    <property type="evidence" value="ECO:0007669"/>
    <property type="project" value="InterPro"/>
</dbReference>
<protein>
    <submittedName>
        <fullName evidence="7">RNA polymerase sigma-70 factor</fullName>
    </submittedName>
</protein>
<reference evidence="7 8" key="1">
    <citation type="submission" date="2018-08" db="EMBL/GenBank/DDBJ databases">
        <title>Pallidiluteibacterium maritimus gen. nov., sp. nov., isolated from coastal sediment.</title>
        <authorList>
            <person name="Zhou L.Y."/>
        </authorList>
    </citation>
    <scope>NUCLEOTIDE SEQUENCE [LARGE SCALE GENOMIC DNA]</scope>
    <source>
        <strain evidence="7 8">XSD2</strain>
    </source>
</reference>
<gene>
    <name evidence="7" type="ORF">D1614_23240</name>
</gene>
<proteinExistence type="inferred from homology"/>
<keyword evidence="3" id="KW-0731">Sigma factor</keyword>
<dbReference type="NCBIfam" id="TIGR02985">
    <property type="entry name" value="Sig70_bacteroi1"/>
    <property type="match status" value="1"/>
</dbReference>
<dbReference type="InterPro" id="IPR013325">
    <property type="entry name" value="RNA_pol_sigma_r2"/>
</dbReference>
<dbReference type="SUPFAM" id="SSF88659">
    <property type="entry name" value="Sigma3 and sigma4 domains of RNA polymerase sigma factors"/>
    <property type="match status" value="1"/>
</dbReference>
<dbReference type="GO" id="GO:0016987">
    <property type="term" value="F:sigma factor activity"/>
    <property type="evidence" value="ECO:0007669"/>
    <property type="project" value="UniProtKB-KW"/>
</dbReference>